<accession>A0A6C0BCP7</accession>
<reference evidence="2" key="1">
    <citation type="journal article" date="2020" name="Nature">
        <title>Giant virus diversity and host interactions through global metagenomics.</title>
        <authorList>
            <person name="Schulz F."/>
            <person name="Roux S."/>
            <person name="Paez-Espino D."/>
            <person name="Jungbluth S."/>
            <person name="Walsh D.A."/>
            <person name="Denef V.J."/>
            <person name="McMahon K.D."/>
            <person name="Konstantinidis K.T."/>
            <person name="Eloe-Fadrosh E.A."/>
            <person name="Kyrpides N.C."/>
            <person name="Woyke T."/>
        </authorList>
    </citation>
    <scope>NUCLEOTIDE SEQUENCE</scope>
    <source>
        <strain evidence="2">GVMAG-M-3300010160-4</strain>
    </source>
</reference>
<feature type="transmembrane region" description="Helical" evidence="1">
    <location>
        <begin position="187"/>
        <end position="208"/>
    </location>
</feature>
<feature type="transmembrane region" description="Helical" evidence="1">
    <location>
        <begin position="215"/>
        <end position="232"/>
    </location>
</feature>
<feature type="transmembrane region" description="Helical" evidence="1">
    <location>
        <begin position="106"/>
        <end position="126"/>
    </location>
</feature>
<feature type="transmembrane region" description="Helical" evidence="1">
    <location>
        <begin position="238"/>
        <end position="255"/>
    </location>
</feature>
<sequence length="305" mass="34977">MKKIFIFFFQMHSSINKGLNLLTSIKLILKVLLIILLSEVNSLLISKRIGTLKILPKSPIIALNCYNENKSTFNFLMKKASINLTVFTPVLFFTDPFINTLGDRSLIWNLSLGFFIYLGAILRTNINSDELINSVQVPSIKLYKNEFLIEFVYTTLSLFLSFPDQIFESLIFNLLYFIFAFYSDIEYPGAGLTISFCIIPMSFLSLASRIFQSGIFIYLTFFIPLIFYSNFLELGDGTLIYGSFATIIGSIYRILTKSNLSNNLNDDKDFNSKSSNFINFNTKQFFNQNVVIEILYLTLLSTIIY</sequence>
<keyword evidence="1" id="KW-0812">Transmembrane</keyword>
<organism evidence="2">
    <name type="scientific">viral metagenome</name>
    <dbReference type="NCBI Taxonomy" id="1070528"/>
    <lineage>
        <taxon>unclassified sequences</taxon>
        <taxon>metagenomes</taxon>
        <taxon>organismal metagenomes</taxon>
    </lineage>
</organism>
<keyword evidence="1" id="KW-0472">Membrane</keyword>
<dbReference type="AlphaFoldDB" id="A0A6C0BCP7"/>
<protein>
    <submittedName>
        <fullName evidence="2">Uncharacterized protein</fullName>
    </submittedName>
</protein>
<keyword evidence="1" id="KW-1133">Transmembrane helix</keyword>
<evidence type="ECO:0000256" key="1">
    <source>
        <dbReference type="SAM" id="Phobius"/>
    </source>
</evidence>
<dbReference type="EMBL" id="MN739120">
    <property type="protein sequence ID" value="QHS89772.1"/>
    <property type="molecule type" value="Genomic_DNA"/>
</dbReference>
<feature type="transmembrane region" description="Helical" evidence="1">
    <location>
        <begin position="147"/>
        <end position="167"/>
    </location>
</feature>
<proteinExistence type="predicted"/>
<name>A0A6C0BCP7_9ZZZZ</name>
<evidence type="ECO:0000313" key="2">
    <source>
        <dbReference type="EMBL" id="QHS89772.1"/>
    </source>
</evidence>